<keyword evidence="2" id="KW-1185">Reference proteome</keyword>
<accession>A0A4R5DJU1</accession>
<dbReference type="Proteomes" id="UP000294850">
    <property type="component" value="Unassembled WGS sequence"/>
</dbReference>
<dbReference type="OrthoDB" id="4577644at2"/>
<protein>
    <submittedName>
        <fullName evidence="1">Uncharacterized protein</fullName>
    </submittedName>
</protein>
<dbReference type="EMBL" id="SMFL01000005">
    <property type="protein sequence ID" value="TDE14412.1"/>
    <property type="molecule type" value="Genomic_DNA"/>
</dbReference>
<reference evidence="1 2" key="1">
    <citation type="submission" date="2019-03" db="EMBL/GenBank/DDBJ databases">
        <title>Dyadobacter AR-3-6 sp. nov., isolated from arctic soil.</title>
        <authorList>
            <person name="Chaudhary D.K."/>
        </authorList>
    </citation>
    <scope>NUCLEOTIDE SEQUENCE [LARGE SCALE GENOMIC DNA]</scope>
    <source>
        <strain evidence="1 2">AR-3-6</strain>
    </source>
</reference>
<gene>
    <name evidence="1" type="ORF">E0F88_14520</name>
</gene>
<name>A0A4R5DJU1_9BACT</name>
<organism evidence="1 2">
    <name type="scientific">Dyadobacter psychrotolerans</name>
    <dbReference type="NCBI Taxonomy" id="2541721"/>
    <lineage>
        <taxon>Bacteria</taxon>
        <taxon>Pseudomonadati</taxon>
        <taxon>Bacteroidota</taxon>
        <taxon>Cytophagia</taxon>
        <taxon>Cytophagales</taxon>
        <taxon>Spirosomataceae</taxon>
        <taxon>Dyadobacter</taxon>
    </lineage>
</organism>
<dbReference type="RefSeq" id="WP_131958996.1">
    <property type="nucleotide sequence ID" value="NZ_SMFL01000005.1"/>
</dbReference>
<evidence type="ECO:0000313" key="2">
    <source>
        <dbReference type="Proteomes" id="UP000294850"/>
    </source>
</evidence>
<comment type="caution">
    <text evidence="1">The sequence shown here is derived from an EMBL/GenBank/DDBJ whole genome shotgun (WGS) entry which is preliminary data.</text>
</comment>
<evidence type="ECO:0000313" key="1">
    <source>
        <dbReference type="EMBL" id="TDE14412.1"/>
    </source>
</evidence>
<proteinExistence type="predicted"/>
<sequence>MGGYYGPDGENELRGYPARAEMSEAAKMSKTLQTLGIRQTCNRHKVPLRKSTLFLKLILV</sequence>
<dbReference type="AlphaFoldDB" id="A0A4R5DJU1"/>